<name>A0A6L2LME0_TANCI</name>
<evidence type="ECO:0008006" key="3">
    <source>
        <dbReference type="Google" id="ProtNLM"/>
    </source>
</evidence>
<evidence type="ECO:0000313" key="2">
    <source>
        <dbReference type="EMBL" id="GEU62838.1"/>
    </source>
</evidence>
<gene>
    <name evidence="2" type="ORF">Tci_034816</name>
</gene>
<sequence length="212" mass="24919">MIQFMTLIQILIIKHRIFLPPSQPQTSSFDQFYCFGCGDPLEEGIRCQQCTCKWCGYGLREGFCRFCDSRDENSSIDVPNPNSFNDPLNVFTHPSQPQYESNSCKLCGNDSHYGYDYPSRFPLVYEQEPSYNQNLAANIDQSPPKEISIQDMEDLKQQYLDEMKSMINQIQIKDYRNDMIDIHYRRECEIKIDELRENFNGMSIEINKKKKL</sequence>
<accession>A0A6L2LME0</accession>
<keyword evidence="1" id="KW-0175">Coiled coil</keyword>
<dbReference type="EMBL" id="BKCJ010004742">
    <property type="protein sequence ID" value="GEU62838.1"/>
    <property type="molecule type" value="Genomic_DNA"/>
</dbReference>
<protein>
    <recommendedName>
        <fullName evidence="3">Pre-mRNA splicing Prp18-interacting factor</fullName>
    </recommendedName>
</protein>
<dbReference type="AlphaFoldDB" id="A0A6L2LME0"/>
<comment type="caution">
    <text evidence="2">The sequence shown here is derived from an EMBL/GenBank/DDBJ whole genome shotgun (WGS) entry which is preliminary data.</text>
</comment>
<proteinExistence type="predicted"/>
<reference evidence="2" key="1">
    <citation type="journal article" date="2019" name="Sci. Rep.">
        <title>Draft genome of Tanacetum cinerariifolium, the natural source of mosquito coil.</title>
        <authorList>
            <person name="Yamashiro T."/>
            <person name="Shiraishi A."/>
            <person name="Satake H."/>
            <person name="Nakayama K."/>
        </authorList>
    </citation>
    <scope>NUCLEOTIDE SEQUENCE</scope>
</reference>
<evidence type="ECO:0000256" key="1">
    <source>
        <dbReference type="SAM" id="Coils"/>
    </source>
</evidence>
<organism evidence="2">
    <name type="scientific">Tanacetum cinerariifolium</name>
    <name type="common">Dalmatian daisy</name>
    <name type="synonym">Chrysanthemum cinerariifolium</name>
    <dbReference type="NCBI Taxonomy" id="118510"/>
    <lineage>
        <taxon>Eukaryota</taxon>
        <taxon>Viridiplantae</taxon>
        <taxon>Streptophyta</taxon>
        <taxon>Embryophyta</taxon>
        <taxon>Tracheophyta</taxon>
        <taxon>Spermatophyta</taxon>
        <taxon>Magnoliopsida</taxon>
        <taxon>eudicotyledons</taxon>
        <taxon>Gunneridae</taxon>
        <taxon>Pentapetalae</taxon>
        <taxon>asterids</taxon>
        <taxon>campanulids</taxon>
        <taxon>Asterales</taxon>
        <taxon>Asteraceae</taxon>
        <taxon>Asteroideae</taxon>
        <taxon>Anthemideae</taxon>
        <taxon>Anthemidinae</taxon>
        <taxon>Tanacetum</taxon>
    </lineage>
</organism>
<feature type="coiled-coil region" evidence="1">
    <location>
        <begin position="149"/>
        <end position="212"/>
    </location>
</feature>